<dbReference type="AlphaFoldDB" id="A0A9Q0YTL0"/>
<evidence type="ECO:0000259" key="2">
    <source>
        <dbReference type="Pfam" id="PF21219"/>
    </source>
</evidence>
<proteinExistence type="predicted"/>
<dbReference type="GO" id="GO:0005929">
    <property type="term" value="C:cilium"/>
    <property type="evidence" value="ECO:0007669"/>
    <property type="project" value="TreeGrafter"/>
</dbReference>
<accession>A0A9Q0YTL0</accession>
<dbReference type="Pfam" id="PF21219">
    <property type="entry name" value="USH1C_N"/>
    <property type="match status" value="1"/>
</dbReference>
<dbReference type="EMBL" id="JAIZAY010000017">
    <property type="protein sequence ID" value="KAJ8025756.1"/>
    <property type="molecule type" value="Genomic_DNA"/>
</dbReference>
<sequence length="125" mass="14960">MFSDEDRQRNLRSFQKRARILLTDSERDYLHDVLKHYQTYKDVHRLMMSLRSSLDTPAKLDLLREIRGLIPPGHLRQFDEMAPYDKMAHPFHPPGSDNVWRRMPSWHGRSSHSNPQSSDWIQCKF</sequence>
<dbReference type="GO" id="GO:0002142">
    <property type="term" value="C:stereocilia ankle link complex"/>
    <property type="evidence" value="ECO:0007669"/>
    <property type="project" value="TreeGrafter"/>
</dbReference>
<dbReference type="Proteomes" id="UP001152320">
    <property type="component" value="Chromosome 17"/>
</dbReference>
<dbReference type="Gene3D" id="1.20.1160.20">
    <property type="match status" value="1"/>
</dbReference>
<evidence type="ECO:0000256" key="1">
    <source>
        <dbReference type="ARBA" id="ARBA00022737"/>
    </source>
</evidence>
<organism evidence="3 4">
    <name type="scientific">Holothuria leucospilota</name>
    <name type="common">Black long sea cucumber</name>
    <name type="synonym">Mertensiothuria leucospilota</name>
    <dbReference type="NCBI Taxonomy" id="206669"/>
    <lineage>
        <taxon>Eukaryota</taxon>
        <taxon>Metazoa</taxon>
        <taxon>Echinodermata</taxon>
        <taxon>Eleutherozoa</taxon>
        <taxon>Echinozoa</taxon>
        <taxon>Holothuroidea</taxon>
        <taxon>Aspidochirotacea</taxon>
        <taxon>Aspidochirotida</taxon>
        <taxon>Holothuriidae</taxon>
        <taxon>Holothuria</taxon>
    </lineage>
</organism>
<protein>
    <submittedName>
        <fullName evidence="3">Harmonin</fullName>
    </submittedName>
</protein>
<dbReference type="InterPro" id="IPR030237">
    <property type="entry name" value="Harmonin_N"/>
</dbReference>
<dbReference type="GO" id="GO:0005886">
    <property type="term" value="C:plasma membrane"/>
    <property type="evidence" value="ECO:0007669"/>
    <property type="project" value="TreeGrafter"/>
</dbReference>
<reference evidence="3" key="1">
    <citation type="submission" date="2021-10" db="EMBL/GenBank/DDBJ databases">
        <title>Tropical sea cucumber genome reveals ecological adaptation and Cuvierian tubules defense mechanism.</title>
        <authorList>
            <person name="Chen T."/>
        </authorList>
    </citation>
    <scope>NUCLEOTIDE SEQUENCE</scope>
    <source>
        <strain evidence="3">Nanhai2018</strain>
        <tissue evidence="3">Muscle</tissue>
    </source>
</reference>
<dbReference type="PANTHER" id="PTHR23116:SF29">
    <property type="entry name" value="PDZ DOMAIN-CONTAINING PROTEIN 7"/>
    <property type="match status" value="1"/>
</dbReference>
<keyword evidence="4" id="KW-1185">Reference proteome</keyword>
<feature type="domain" description="Harmonin N-terminal" evidence="2">
    <location>
        <begin position="12"/>
        <end position="75"/>
    </location>
</feature>
<evidence type="ECO:0000313" key="3">
    <source>
        <dbReference type="EMBL" id="KAJ8025756.1"/>
    </source>
</evidence>
<keyword evidence="1" id="KW-0677">Repeat</keyword>
<evidence type="ECO:0000313" key="4">
    <source>
        <dbReference type="Proteomes" id="UP001152320"/>
    </source>
</evidence>
<dbReference type="InterPro" id="IPR051844">
    <property type="entry name" value="USH2_Complex_Protein"/>
</dbReference>
<comment type="caution">
    <text evidence="3">The sequence shown here is derived from an EMBL/GenBank/DDBJ whole genome shotgun (WGS) entry which is preliminary data.</text>
</comment>
<gene>
    <name evidence="3" type="ORF">HOLleu_33400</name>
</gene>
<dbReference type="GO" id="GO:0032426">
    <property type="term" value="C:stereocilium tip"/>
    <property type="evidence" value="ECO:0007669"/>
    <property type="project" value="TreeGrafter"/>
</dbReference>
<dbReference type="PANTHER" id="PTHR23116">
    <property type="entry name" value="PDZ DOMAIN CONTAINING WHIRLIN AND HARMONIN-RELATED"/>
    <property type="match status" value="1"/>
</dbReference>
<name>A0A9Q0YTL0_HOLLE</name>
<dbReference type="OrthoDB" id="10029564at2759"/>